<name>A0ABU8VZP1_9BURK</name>
<keyword evidence="3" id="KW-1185">Reference proteome</keyword>
<feature type="transmembrane region" description="Helical" evidence="1">
    <location>
        <begin position="43"/>
        <end position="61"/>
    </location>
</feature>
<sequence length="62" mass="6865">MSADVFWSALALVLVIEGAMPFLSPGTWRKGFVQLLQLRDGQLRFFGLCSVLLGVLLLWVAN</sequence>
<reference evidence="2 3" key="1">
    <citation type="submission" date="2024-03" db="EMBL/GenBank/DDBJ databases">
        <title>Novel species of the genus Variovorax.</title>
        <authorList>
            <person name="Liu Q."/>
            <person name="Xin Y.-H."/>
        </authorList>
    </citation>
    <scope>NUCLEOTIDE SEQUENCE [LARGE SCALE GENOMIC DNA]</scope>
    <source>
        <strain evidence="2 3">KACC 18501</strain>
    </source>
</reference>
<accession>A0ABU8VZP1</accession>
<keyword evidence="1" id="KW-0472">Membrane</keyword>
<comment type="caution">
    <text evidence="2">The sequence shown here is derived from an EMBL/GenBank/DDBJ whole genome shotgun (WGS) entry which is preliminary data.</text>
</comment>
<keyword evidence="1" id="KW-1133">Transmembrane helix</keyword>
<evidence type="ECO:0000313" key="3">
    <source>
        <dbReference type="Proteomes" id="UP001363010"/>
    </source>
</evidence>
<organism evidence="2 3">
    <name type="scientific">Variovorax humicola</name>
    <dbReference type="NCBI Taxonomy" id="1769758"/>
    <lineage>
        <taxon>Bacteria</taxon>
        <taxon>Pseudomonadati</taxon>
        <taxon>Pseudomonadota</taxon>
        <taxon>Betaproteobacteria</taxon>
        <taxon>Burkholderiales</taxon>
        <taxon>Comamonadaceae</taxon>
        <taxon>Variovorax</taxon>
    </lineage>
</organism>
<dbReference type="Pfam" id="PF09838">
    <property type="entry name" value="DUF2065"/>
    <property type="match status" value="1"/>
</dbReference>
<feature type="transmembrane region" description="Helical" evidence="1">
    <location>
        <begin position="6"/>
        <end position="23"/>
    </location>
</feature>
<proteinExistence type="predicted"/>
<dbReference type="InterPro" id="IPR019201">
    <property type="entry name" value="DUF2065"/>
</dbReference>
<evidence type="ECO:0000256" key="1">
    <source>
        <dbReference type="SAM" id="Phobius"/>
    </source>
</evidence>
<dbReference type="EMBL" id="JBBKZV010000006">
    <property type="protein sequence ID" value="MEJ8823078.1"/>
    <property type="molecule type" value="Genomic_DNA"/>
</dbReference>
<dbReference type="RefSeq" id="WP_340364105.1">
    <property type="nucleotide sequence ID" value="NZ_JBBKZV010000006.1"/>
</dbReference>
<dbReference type="PANTHER" id="PTHR38602:SF1">
    <property type="entry name" value="INNER MEMBRANE PROTEIN"/>
    <property type="match status" value="1"/>
</dbReference>
<evidence type="ECO:0000313" key="2">
    <source>
        <dbReference type="EMBL" id="MEJ8823078.1"/>
    </source>
</evidence>
<dbReference type="PANTHER" id="PTHR38602">
    <property type="entry name" value="INNER MEMBRANE PROTEIN-RELATED"/>
    <property type="match status" value="1"/>
</dbReference>
<protein>
    <submittedName>
        <fullName evidence="2">DUF2065 domain-containing protein</fullName>
    </submittedName>
</protein>
<gene>
    <name evidence="2" type="ORF">WKW80_13710</name>
</gene>
<dbReference type="Proteomes" id="UP001363010">
    <property type="component" value="Unassembled WGS sequence"/>
</dbReference>
<keyword evidence="1" id="KW-0812">Transmembrane</keyword>